<dbReference type="GO" id="GO:0003700">
    <property type="term" value="F:DNA-binding transcription factor activity"/>
    <property type="evidence" value="ECO:0007669"/>
    <property type="project" value="InterPro"/>
</dbReference>
<evidence type="ECO:0000313" key="10">
    <source>
        <dbReference type="EnsemblProtists" id="EKX41674"/>
    </source>
</evidence>
<dbReference type="InterPro" id="IPR044607">
    <property type="entry name" value="RKD-like"/>
</dbReference>
<evidence type="ECO:0000256" key="4">
    <source>
        <dbReference type="ARBA" id="ARBA00023125"/>
    </source>
</evidence>
<feature type="region of interest" description="Disordered" evidence="7">
    <location>
        <begin position="1"/>
        <end position="69"/>
    </location>
</feature>
<keyword evidence="3" id="KW-0175">Coiled coil</keyword>
<dbReference type="GO" id="GO:0003677">
    <property type="term" value="F:DNA binding"/>
    <property type="evidence" value="ECO:0007669"/>
    <property type="project" value="UniProtKB-KW"/>
</dbReference>
<comment type="function">
    <text evidence="1">Putative transcription factor.</text>
</comment>
<evidence type="ECO:0000256" key="5">
    <source>
        <dbReference type="ARBA" id="ARBA00023163"/>
    </source>
</evidence>
<evidence type="ECO:0000256" key="2">
    <source>
        <dbReference type="ARBA" id="ARBA00023015"/>
    </source>
</evidence>
<evidence type="ECO:0000256" key="1">
    <source>
        <dbReference type="ARBA" id="ARBA00004049"/>
    </source>
</evidence>
<name>L1J0K5_GUITC</name>
<sequence length="163" mass="18159">MSWRSADESSPNGKDGKLKTEAAGSKAETETHETLAMKLQNASNSGKDSDFKIFPRRKGGQQKKNNDSAPVVITAELLETCFEMPLVAAANKLGICATALKKVCRKLGIHKWPYKEMKPSLSLCRNQVEWYKVGSSRSKDHDHRQFDQSGKSKVRGQQFETTV</sequence>
<dbReference type="KEGG" id="gtt:GUITHDRAFT_141912"/>
<dbReference type="EMBL" id="JH993022">
    <property type="protein sequence ID" value="EKX41674.1"/>
    <property type="molecule type" value="Genomic_DNA"/>
</dbReference>
<reference evidence="9 11" key="1">
    <citation type="journal article" date="2012" name="Nature">
        <title>Algal genomes reveal evolutionary mosaicism and the fate of nucleomorphs.</title>
        <authorList>
            <consortium name="DOE Joint Genome Institute"/>
            <person name="Curtis B.A."/>
            <person name="Tanifuji G."/>
            <person name="Burki F."/>
            <person name="Gruber A."/>
            <person name="Irimia M."/>
            <person name="Maruyama S."/>
            <person name="Arias M.C."/>
            <person name="Ball S.G."/>
            <person name="Gile G.H."/>
            <person name="Hirakawa Y."/>
            <person name="Hopkins J.F."/>
            <person name="Kuo A."/>
            <person name="Rensing S.A."/>
            <person name="Schmutz J."/>
            <person name="Symeonidi A."/>
            <person name="Elias M."/>
            <person name="Eveleigh R.J."/>
            <person name="Herman E.K."/>
            <person name="Klute M.J."/>
            <person name="Nakayama T."/>
            <person name="Obornik M."/>
            <person name="Reyes-Prieto A."/>
            <person name="Armbrust E.V."/>
            <person name="Aves S.J."/>
            <person name="Beiko R.G."/>
            <person name="Coutinho P."/>
            <person name="Dacks J.B."/>
            <person name="Durnford D.G."/>
            <person name="Fast N.M."/>
            <person name="Green B.R."/>
            <person name="Grisdale C.J."/>
            <person name="Hempel F."/>
            <person name="Henrissat B."/>
            <person name="Hoppner M.P."/>
            <person name="Ishida K."/>
            <person name="Kim E."/>
            <person name="Koreny L."/>
            <person name="Kroth P.G."/>
            <person name="Liu Y."/>
            <person name="Malik S.B."/>
            <person name="Maier U.G."/>
            <person name="McRose D."/>
            <person name="Mock T."/>
            <person name="Neilson J.A."/>
            <person name="Onodera N.T."/>
            <person name="Poole A.M."/>
            <person name="Pritham E.J."/>
            <person name="Richards T.A."/>
            <person name="Rocap G."/>
            <person name="Roy S.W."/>
            <person name="Sarai C."/>
            <person name="Schaack S."/>
            <person name="Shirato S."/>
            <person name="Slamovits C.H."/>
            <person name="Spencer D.F."/>
            <person name="Suzuki S."/>
            <person name="Worden A.Z."/>
            <person name="Zauner S."/>
            <person name="Barry K."/>
            <person name="Bell C."/>
            <person name="Bharti A.K."/>
            <person name="Crow J.A."/>
            <person name="Grimwood J."/>
            <person name="Kramer R."/>
            <person name="Lindquist E."/>
            <person name="Lucas S."/>
            <person name="Salamov A."/>
            <person name="McFadden G.I."/>
            <person name="Lane C.E."/>
            <person name="Keeling P.J."/>
            <person name="Gray M.W."/>
            <person name="Grigoriev I.V."/>
            <person name="Archibald J.M."/>
        </authorList>
    </citation>
    <scope>NUCLEOTIDE SEQUENCE</scope>
    <source>
        <strain evidence="9 11">CCMP2712</strain>
    </source>
</reference>
<dbReference type="GeneID" id="17298226"/>
<evidence type="ECO:0000313" key="9">
    <source>
        <dbReference type="EMBL" id="EKX41674.1"/>
    </source>
</evidence>
<dbReference type="PANTHER" id="PTHR46373:SF2">
    <property type="entry name" value="RWP-RK DOMAIN-CONTAINING PROTEIN"/>
    <property type="match status" value="1"/>
</dbReference>
<keyword evidence="11" id="KW-1185">Reference proteome</keyword>
<dbReference type="Pfam" id="PF02042">
    <property type="entry name" value="RWP-RK"/>
    <property type="match status" value="1"/>
</dbReference>
<feature type="domain" description="RWP-RK" evidence="8">
    <location>
        <begin position="56"/>
        <end position="142"/>
    </location>
</feature>
<dbReference type="PROSITE" id="PS51519">
    <property type="entry name" value="RWP_RK"/>
    <property type="match status" value="1"/>
</dbReference>
<evidence type="ECO:0000259" key="8">
    <source>
        <dbReference type="PROSITE" id="PS51519"/>
    </source>
</evidence>
<dbReference type="RefSeq" id="XP_005828654.1">
    <property type="nucleotide sequence ID" value="XM_005828597.1"/>
</dbReference>
<proteinExistence type="predicted"/>
<evidence type="ECO:0000313" key="11">
    <source>
        <dbReference type="Proteomes" id="UP000011087"/>
    </source>
</evidence>
<feature type="region of interest" description="Disordered" evidence="7">
    <location>
        <begin position="135"/>
        <end position="163"/>
    </location>
</feature>
<feature type="compositionally biased region" description="Basic and acidic residues" evidence="7">
    <location>
        <begin position="137"/>
        <end position="146"/>
    </location>
</feature>
<accession>L1J0K5</accession>
<evidence type="ECO:0000256" key="3">
    <source>
        <dbReference type="ARBA" id="ARBA00023054"/>
    </source>
</evidence>
<dbReference type="STRING" id="905079.L1J0K5"/>
<keyword evidence="2" id="KW-0805">Transcription regulation</keyword>
<keyword evidence="5" id="KW-0804">Transcription</keyword>
<dbReference type="PaxDb" id="55529-EKX41674"/>
<dbReference type="InterPro" id="IPR003035">
    <property type="entry name" value="RWP-RK_dom"/>
</dbReference>
<evidence type="ECO:0000256" key="6">
    <source>
        <dbReference type="ARBA" id="ARBA00023242"/>
    </source>
</evidence>
<protein>
    <recommendedName>
        <fullName evidence="8">RWP-RK domain-containing protein</fullName>
    </recommendedName>
</protein>
<reference evidence="11" key="2">
    <citation type="submission" date="2012-11" db="EMBL/GenBank/DDBJ databases">
        <authorList>
            <person name="Kuo A."/>
            <person name="Curtis B.A."/>
            <person name="Tanifuji G."/>
            <person name="Burki F."/>
            <person name="Gruber A."/>
            <person name="Irimia M."/>
            <person name="Maruyama S."/>
            <person name="Arias M.C."/>
            <person name="Ball S.G."/>
            <person name="Gile G.H."/>
            <person name="Hirakawa Y."/>
            <person name="Hopkins J.F."/>
            <person name="Rensing S.A."/>
            <person name="Schmutz J."/>
            <person name="Symeonidi A."/>
            <person name="Elias M."/>
            <person name="Eveleigh R.J."/>
            <person name="Herman E.K."/>
            <person name="Klute M.J."/>
            <person name="Nakayama T."/>
            <person name="Obornik M."/>
            <person name="Reyes-Prieto A."/>
            <person name="Armbrust E.V."/>
            <person name="Aves S.J."/>
            <person name="Beiko R.G."/>
            <person name="Coutinho P."/>
            <person name="Dacks J.B."/>
            <person name="Durnford D.G."/>
            <person name="Fast N.M."/>
            <person name="Green B.R."/>
            <person name="Grisdale C."/>
            <person name="Hempe F."/>
            <person name="Henrissat B."/>
            <person name="Hoppner M.P."/>
            <person name="Ishida K.-I."/>
            <person name="Kim E."/>
            <person name="Koreny L."/>
            <person name="Kroth P.G."/>
            <person name="Liu Y."/>
            <person name="Malik S.-B."/>
            <person name="Maier U.G."/>
            <person name="McRose D."/>
            <person name="Mock T."/>
            <person name="Neilson J.A."/>
            <person name="Onodera N.T."/>
            <person name="Poole A.M."/>
            <person name="Pritham E.J."/>
            <person name="Richards T.A."/>
            <person name="Rocap G."/>
            <person name="Roy S.W."/>
            <person name="Sarai C."/>
            <person name="Schaack S."/>
            <person name="Shirato S."/>
            <person name="Slamovits C.H."/>
            <person name="Spencer D.F."/>
            <person name="Suzuki S."/>
            <person name="Worden A.Z."/>
            <person name="Zauner S."/>
            <person name="Barry K."/>
            <person name="Bell C."/>
            <person name="Bharti A.K."/>
            <person name="Crow J.A."/>
            <person name="Grimwood J."/>
            <person name="Kramer R."/>
            <person name="Lindquist E."/>
            <person name="Lucas S."/>
            <person name="Salamov A."/>
            <person name="McFadden G.I."/>
            <person name="Lane C.E."/>
            <person name="Keeling P.J."/>
            <person name="Gray M.W."/>
            <person name="Grigoriev I.V."/>
            <person name="Archibald J.M."/>
        </authorList>
    </citation>
    <scope>NUCLEOTIDE SEQUENCE</scope>
    <source>
        <strain evidence="11">CCMP2712</strain>
    </source>
</reference>
<dbReference type="OrthoDB" id="6270329at2759"/>
<dbReference type="Proteomes" id="UP000011087">
    <property type="component" value="Unassembled WGS sequence"/>
</dbReference>
<reference evidence="10" key="3">
    <citation type="submission" date="2016-03" db="UniProtKB">
        <authorList>
            <consortium name="EnsemblProtists"/>
        </authorList>
    </citation>
    <scope>IDENTIFICATION</scope>
</reference>
<keyword evidence="4" id="KW-0238">DNA-binding</keyword>
<dbReference type="HOGENOM" id="CLU_1630188_0_0_1"/>
<evidence type="ECO:0000256" key="7">
    <source>
        <dbReference type="SAM" id="MobiDB-lite"/>
    </source>
</evidence>
<dbReference type="AlphaFoldDB" id="L1J0K5"/>
<dbReference type="EnsemblProtists" id="EKX41674">
    <property type="protein sequence ID" value="EKX41674"/>
    <property type="gene ID" value="GUITHDRAFT_141912"/>
</dbReference>
<gene>
    <name evidence="9" type="ORF">GUITHDRAFT_141912</name>
</gene>
<keyword evidence="6" id="KW-0539">Nucleus</keyword>
<organism evidence="9">
    <name type="scientific">Guillardia theta (strain CCMP2712)</name>
    <name type="common">Cryptophyte</name>
    <dbReference type="NCBI Taxonomy" id="905079"/>
    <lineage>
        <taxon>Eukaryota</taxon>
        <taxon>Cryptophyceae</taxon>
        <taxon>Pyrenomonadales</taxon>
        <taxon>Geminigeraceae</taxon>
        <taxon>Guillardia</taxon>
    </lineage>
</organism>
<dbReference type="PANTHER" id="PTHR46373">
    <property type="entry name" value="PROTEIN RKD4"/>
    <property type="match status" value="1"/>
</dbReference>